<dbReference type="AlphaFoldDB" id="E9E3G8"/>
<dbReference type="CDD" id="cd09917">
    <property type="entry name" value="F-box_SF"/>
    <property type="match status" value="1"/>
</dbReference>
<proteinExistence type="predicted"/>
<sequence>MERPYLLRHTRSFRNLTARVAGQGAFYRTGTNAPAVSVLGVDGVATDVSYSSQKVVENKPAGEEDPVMEETGALAESAFVQEAVVVEQTVLGEETLVAEERQGVKRRSRLKNFLRKTLNAAYMAMRLYDFSVLKRTATTSRVEEHDHDSDHSTHTSSTFQKDTEDCDSAHSMHTAATSPVEDAQEISSAFPLLELPTEIVLRVMLHLPAPSLYCLRQTSPRLMTLFDTHHFRLFHREPESSGNHKRFDVSQLNPAQGNDVADSLHHDMYCAACLSAEECGTVGKSLERLRSLQYCYECGALHARALFPEDNAAYGLASNEQICIGWLERLTVCDHRLATSLSWRDIVHFPDVAPGKACEIACTHRSHQPKPKSGRLWKSGSAFPRFFAQDQPDDWVTHIGYGWDLPLLDLQHRSDHTLRAIQERLSKLVVDALHHHNHRICPHISVDKEILNFVQSGICNCFAKHDTRYVRLKAPWPKACECGRQVTLECRICGAVYMWHLAMGQVILSLRYLWYIQKPTSFGWLGLLGFQMKFSSQENQHVLWCDTPNCRTNKRRRWEALVKEDTVREYFGDKNLESINDDEQDDDSSNDDSSDDDSSDEDSSGAGSSDDEGSDDEGSDYEEQDNHFTDFNGGFDYEEMERASEKGSFRNW</sequence>
<dbReference type="RefSeq" id="XP_007810756.1">
    <property type="nucleotide sequence ID" value="XM_007812565.1"/>
</dbReference>
<dbReference type="Proteomes" id="UP000002499">
    <property type="component" value="Unassembled WGS sequence"/>
</dbReference>
<dbReference type="OrthoDB" id="3219396at2759"/>
<feature type="domain" description="F-box" evidence="2">
    <location>
        <begin position="189"/>
        <end position="237"/>
    </location>
</feature>
<accession>E9E3G8</accession>
<dbReference type="HOGENOM" id="CLU_489223_0_0_1"/>
<dbReference type="InParanoid" id="E9E3G8"/>
<dbReference type="Pfam" id="PF00646">
    <property type="entry name" value="F-box"/>
    <property type="match status" value="1"/>
</dbReference>
<reference evidence="3 4" key="1">
    <citation type="journal article" date="2011" name="PLoS Genet.">
        <title>Genome sequencing and comparative transcriptomics of the model entomopathogenic fungi Metarhizium anisopliae and M. acridum.</title>
        <authorList>
            <person name="Gao Q."/>
            <person name="Jin K."/>
            <person name="Ying S.H."/>
            <person name="Zhang Y."/>
            <person name="Xiao G."/>
            <person name="Shang Y."/>
            <person name="Duan Z."/>
            <person name="Hu X."/>
            <person name="Xie X.Q."/>
            <person name="Zhou G."/>
            <person name="Peng G."/>
            <person name="Luo Z."/>
            <person name="Huang W."/>
            <person name="Wang B."/>
            <person name="Fang W."/>
            <person name="Wang S."/>
            <person name="Zhong Y."/>
            <person name="Ma L.J."/>
            <person name="St Leger R.J."/>
            <person name="Zhao G.P."/>
            <person name="Pei Y."/>
            <person name="Feng M.G."/>
            <person name="Xia Y."/>
            <person name="Wang C."/>
        </authorList>
    </citation>
    <scope>NUCLEOTIDE SEQUENCE [LARGE SCALE GENOMIC DNA]</scope>
    <source>
        <strain evidence="3 4">CQMa 102</strain>
    </source>
</reference>
<evidence type="ECO:0000313" key="4">
    <source>
        <dbReference type="Proteomes" id="UP000002499"/>
    </source>
</evidence>
<feature type="compositionally biased region" description="Acidic residues" evidence="1">
    <location>
        <begin position="579"/>
        <end position="623"/>
    </location>
</feature>
<feature type="compositionally biased region" description="Basic and acidic residues" evidence="1">
    <location>
        <begin position="640"/>
        <end position="652"/>
    </location>
</feature>
<keyword evidence="4" id="KW-1185">Reference proteome</keyword>
<name>E9E3G8_METAQ</name>
<protein>
    <recommendedName>
        <fullName evidence="2">F-box domain-containing protein</fullName>
    </recommendedName>
</protein>
<dbReference type="OMA" id="DEASHHY"/>
<dbReference type="EMBL" id="GL698498">
    <property type="protein sequence ID" value="EFY89561.1"/>
    <property type="molecule type" value="Genomic_DNA"/>
</dbReference>
<dbReference type="eggNOG" id="ENOG502TGJU">
    <property type="taxonomic scope" value="Eukaryota"/>
</dbReference>
<organism evidence="4">
    <name type="scientific">Metarhizium acridum (strain CQMa 102)</name>
    <dbReference type="NCBI Taxonomy" id="655827"/>
    <lineage>
        <taxon>Eukaryota</taxon>
        <taxon>Fungi</taxon>
        <taxon>Dikarya</taxon>
        <taxon>Ascomycota</taxon>
        <taxon>Pezizomycotina</taxon>
        <taxon>Sordariomycetes</taxon>
        <taxon>Hypocreomycetidae</taxon>
        <taxon>Hypocreales</taxon>
        <taxon>Clavicipitaceae</taxon>
        <taxon>Metarhizium</taxon>
    </lineage>
</organism>
<dbReference type="InterPro" id="IPR036047">
    <property type="entry name" value="F-box-like_dom_sf"/>
</dbReference>
<evidence type="ECO:0000259" key="2">
    <source>
        <dbReference type="PROSITE" id="PS50181"/>
    </source>
</evidence>
<dbReference type="KEGG" id="maw:19248727"/>
<dbReference type="PROSITE" id="PS50181">
    <property type="entry name" value="FBOX"/>
    <property type="match status" value="1"/>
</dbReference>
<feature type="region of interest" description="Disordered" evidence="1">
    <location>
        <begin position="573"/>
        <end position="652"/>
    </location>
</feature>
<evidence type="ECO:0000256" key="1">
    <source>
        <dbReference type="SAM" id="MobiDB-lite"/>
    </source>
</evidence>
<feature type="region of interest" description="Disordered" evidence="1">
    <location>
        <begin position="141"/>
        <end position="181"/>
    </location>
</feature>
<feature type="compositionally biased region" description="Basic and acidic residues" evidence="1">
    <location>
        <begin position="141"/>
        <end position="153"/>
    </location>
</feature>
<dbReference type="SUPFAM" id="SSF81383">
    <property type="entry name" value="F-box domain"/>
    <property type="match status" value="1"/>
</dbReference>
<evidence type="ECO:0000313" key="3">
    <source>
        <dbReference type="EMBL" id="EFY89561.1"/>
    </source>
</evidence>
<feature type="compositionally biased region" description="Basic and acidic residues" evidence="1">
    <location>
        <begin position="161"/>
        <end position="170"/>
    </location>
</feature>
<gene>
    <name evidence="3" type="ORF">MAC_04416</name>
</gene>
<dbReference type="GeneID" id="19248727"/>
<dbReference type="InterPro" id="IPR001810">
    <property type="entry name" value="F-box_dom"/>
</dbReference>